<dbReference type="PANTHER" id="PTHR30443">
    <property type="entry name" value="INNER MEMBRANE PROTEIN"/>
    <property type="match status" value="1"/>
</dbReference>
<feature type="transmembrane region" description="Helical" evidence="7">
    <location>
        <begin position="152"/>
        <end position="170"/>
    </location>
</feature>
<gene>
    <name evidence="9" type="primary">opgE</name>
    <name evidence="9" type="ORF">CAV_0684</name>
</gene>
<proteinExistence type="predicted"/>
<dbReference type="AlphaFoldDB" id="A0A222MXF2"/>
<dbReference type="GO" id="GO:0016776">
    <property type="term" value="F:phosphotransferase activity, phosphate group as acceptor"/>
    <property type="evidence" value="ECO:0007669"/>
    <property type="project" value="TreeGrafter"/>
</dbReference>
<sequence>MPVIINRAFIYILFTNLFLLALVHLSPLVYPGFWEFLEKMSVFLRRNFAVLFVLFFILAFLPKFLNTFLQRLLVGICFVLAIVNTFLFLQFDSFLNAAFVEVLFLTRVAEINEFFSSYLTMKTGGGIALFIIISVLIFKLPFKKINIPNKYHLLDIFKILLFLLCLFQVIKKHEAYLSDDIILLQNYEVLSSVFGKNNKYINELESLKKLLDDFDENNYSVTNKLKIPKVVLILGESTQRNYMSLYNYPLKTTPNLDKIKEEGNLFVFKDVISSHSNTNPALSRALTFINYENASKPWFKHMNIVDLMKKAGYYTYWLSNQEAISVYGNAPESIARRAHKNLYIGKAFSTKSVAKDEGLIKELPNIKEDKDFEFYVFHLMGTHVSYEQRYPKNFDKFSEKDLQDNKLDKLNESEKLSKKQARIKSHYLNAVYYNDFVVSEIFKHFKDEEAIIFYFSDHGDEVYDFRDLYGHTHVSPSRYMAEIPFMIFLSDSFKSSYPAVLQRIQKAQEKAFMNDNFLHSFLDILGIYSKDYDETYSIFSQNYDEKRKRLYVESRDYDLELKQAYPFKAPAKIWLHRTNEIKKFEDFSKIYQNYEIDVYFLDNYFDVGHDGKDTSINLDLKTMLNLVSKRKEESGFEAKIWLDFKNLDENNKEKALKTLLQISKESDFDIKNFIIESRNYKALALFKEAGFYTSYYLTFNEENFDEKAKKHIQEVIDSKAINAISFPHKLYEKVKNANFTVKERGFEKDLDLLLWNHNKNFYANSQEAYFYDAQVKVILAGEKGEYR</sequence>
<feature type="transmembrane region" description="Helical" evidence="7">
    <location>
        <begin position="73"/>
        <end position="99"/>
    </location>
</feature>
<keyword evidence="10" id="KW-1185">Reference proteome</keyword>
<name>A0A222MXF2_9BACT</name>
<dbReference type="GO" id="GO:0005886">
    <property type="term" value="C:plasma membrane"/>
    <property type="evidence" value="ECO:0007669"/>
    <property type="project" value="UniProtKB-SubCell"/>
</dbReference>
<reference evidence="9 10" key="1">
    <citation type="submission" date="2017-07" db="EMBL/GenBank/DDBJ databases">
        <title>Analysis of two Campylobacter avium genomes and identification of a novel hippuricase gene.</title>
        <authorList>
            <person name="Miller W.G."/>
            <person name="Chapman M.H."/>
            <person name="Yee E."/>
            <person name="Revez J."/>
            <person name="Bono J.L."/>
            <person name="Rossi M."/>
        </authorList>
    </citation>
    <scope>NUCLEOTIDE SEQUENCE [LARGE SCALE GENOMIC DNA]</scope>
    <source>
        <strain evidence="9 10">LMG 24591</strain>
    </source>
</reference>
<dbReference type="KEGG" id="cavi:CAV_0684"/>
<evidence type="ECO:0000256" key="4">
    <source>
        <dbReference type="ARBA" id="ARBA00022692"/>
    </source>
</evidence>
<evidence type="ECO:0000256" key="6">
    <source>
        <dbReference type="ARBA" id="ARBA00023136"/>
    </source>
</evidence>
<evidence type="ECO:0000256" key="5">
    <source>
        <dbReference type="ARBA" id="ARBA00022989"/>
    </source>
</evidence>
<feature type="transmembrane region" description="Helical" evidence="7">
    <location>
        <begin position="119"/>
        <end position="140"/>
    </location>
</feature>
<evidence type="ECO:0000256" key="3">
    <source>
        <dbReference type="ARBA" id="ARBA00022679"/>
    </source>
</evidence>
<evidence type="ECO:0000256" key="7">
    <source>
        <dbReference type="SAM" id="Phobius"/>
    </source>
</evidence>
<evidence type="ECO:0000259" key="8">
    <source>
        <dbReference type="Pfam" id="PF00884"/>
    </source>
</evidence>
<keyword evidence="3 9" id="KW-0808">Transferase</keyword>
<dbReference type="Proteomes" id="UP000201169">
    <property type="component" value="Chromosome"/>
</dbReference>
<evidence type="ECO:0000313" key="9">
    <source>
        <dbReference type="EMBL" id="ASQ30350.1"/>
    </source>
</evidence>
<protein>
    <submittedName>
        <fullName evidence="9">Phosphoethanolamine transferase</fullName>
    </submittedName>
</protein>
<feature type="transmembrane region" description="Helical" evidence="7">
    <location>
        <begin position="9"/>
        <end position="30"/>
    </location>
</feature>
<organism evidence="9 10">
    <name type="scientific">Campylobacter avium LMG 24591</name>
    <dbReference type="NCBI Taxonomy" id="522484"/>
    <lineage>
        <taxon>Bacteria</taxon>
        <taxon>Pseudomonadati</taxon>
        <taxon>Campylobacterota</taxon>
        <taxon>Epsilonproteobacteria</taxon>
        <taxon>Campylobacterales</taxon>
        <taxon>Campylobacteraceae</taxon>
        <taxon>Campylobacter</taxon>
    </lineage>
</organism>
<dbReference type="GO" id="GO:0009244">
    <property type="term" value="P:lipopolysaccharide core region biosynthetic process"/>
    <property type="evidence" value="ECO:0007669"/>
    <property type="project" value="TreeGrafter"/>
</dbReference>
<evidence type="ECO:0000256" key="1">
    <source>
        <dbReference type="ARBA" id="ARBA00004651"/>
    </source>
</evidence>
<keyword evidence="5 7" id="KW-1133">Transmembrane helix</keyword>
<dbReference type="PANTHER" id="PTHR30443:SF2">
    <property type="entry name" value="PHOSPHOETHANOLAMINE TRANSFERASE EPTC"/>
    <property type="match status" value="1"/>
</dbReference>
<dbReference type="InterPro" id="IPR058130">
    <property type="entry name" value="PEA_transf_C"/>
</dbReference>
<evidence type="ECO:0000256" key="2">
    <source>
        <dbReference type="ARBA" id="ARBA00022475"/>
    </source>
</evidence>
<dbReference type="InterPro" id="IPR000917">
    <property type="entry name" value="Sulfatase_N"/>
</dbReference>
<dbReference type="OrthoDB" id="9786870at2"/>
<dbReference type="RefSeq" id="WP_094325117.1">
    <property type="nucleotide sequence ID" value="NZ_CP022347.1"/>
</dbReference>
<dbReference type="SUPFAM" id="SSF53649">
    <property type="entry name" value="Alkaline phosphatase-like"/>
    <property type="match status" value="1"/>
</dbReference>
<dbReference type="Gene3D" id="3.40.720.10">
    <property type="entry name" value="Alkaline Phosphatase, subunit A"/>
    <property type="match status" value="1"/>
</dbReference>
<accession>A0A222MXF2</accession>
<feature type="transmembrane region" description="Helical" evidence="7">
    <location>
        <begin position="42"/>
        <end position="61"/>
    </location>
</feature>
<dbReference type="Pfam" id="PF00884">
    <property type="entry name" value="Sulfatase"/>
    <property type="match status" value="1"/>
</dbReference>
<dbReference type="InterPro" id="IPR040423">
    <property type="entry name" value="PEA_transferase"/>
</dbReference>
<dbReference type="EMBL" id="CP022347">
    <property type="protein sequence ID" value="ASQ30350.1"/>
    <property type="molecule type" value="Genomic_DNA"/>
</dbReference>
<keyword evidence="2" id="KW-1003">Cell membrane</keyword>
<keyword evidence="6 7" id="KW-0472">Membrane</keyword>
<evidence type="ECO:0000313" key="10">
    <source>
        <dbReference type="Proteomes" id="UP000201169"/>
    </source>
</evidence>
<keyword evidence="4 7" id="KW-0812">Transmembrane</keyword>
<dbReference type="InterPro" id="IPR017850">
    <property type="entry name" value="Alkaline_phosphatase_core_sf"/>
</dbReference>
<comment type="subcellular location">
    <subcellularLocation>
        <location evidence="1">Cell membrane</location>
        <topology evidence="1">Multi-pass membrane protein</topology>
    </subcellularLocation>
</comment>
<feature type="domain" description="Sulfatase N-terminal" evidence="8">
    <location>
        <begin position="228"/>
        <end position="527"/>
    </location>
</feature>
<dbReference type="CDD" id="cd16017">
    <property type="entry name" value="LptA"/>
    <property type="match status" value="1"/>
</dbReference>